<keyword evidence="3" id="KW-0687">Ribonucleoprotein</keyword>
<dbReference type="PANTHER" id="PTHR13691:SF16">
    <property type="entry name" value="LARGE RIBOSOMAL SUBUNIT PROTEIN UL2"/>
    <property type="match status" value="1"/>
</dbReference>
<accession>A0AAV6LA29</accession>
<dbReference type="SMART" id="SM01382">
    <property type="entry name" value="Ribosomal_L2_C"/>
    <property type="match status" value="1"/>
</dbReference>
<dbReference type="Gene3D" id="4.10.950.10">
    <property type="entry name" value="Ribosomal protein L2, domain 3"/>
    <property type="match status" value="1"/>
</dbReference>
<evidence type="ECO:0000259" key="6">
    <source>
        <dbReference type="PROSITE" id="PS50076"/>
    </source>
</evidence>
<dbReference type="FunFam" id="4.10.950.10:FF:000002">
    <property type="entry name" value="60S ribosomal protein L2"/>
    <property type="match status" value="1"/>
</dbReference>
<keyword evidence="5" id="KW-0472">Membrane</keyword>
<keyword evidence="5" id="KW-1133">Transmembrane helix</keyword>
<dbReference type="GO" id="GO:0022625">
    <property type="term" value="C:cytosolic large ribosomal subunit"/>
    <property type="evidence" value="ECO:0007669"/>
    <property type="project" value="TreeGrafter"/>
</dbReference>
<protein>
    <recommendedName>
        <fullName evidence="6">J domain-containing protein</fullName>
    </recommendedName>
</protein>
<dbReference type="InterPro" id="IPR022669">
    <property type="entry name" value="Ribosomal_uL2_C"/>
</dbReference>
<proteinExistence type="inferred from homology"/>
<feature type="region of interest" description="Disordered" evidence="4">
    <location>
        <begin position="89"/>
        <end position="116"/>
    </location>
</feature>
<reference evidence="7" key="1">
    <citation type="submission" date="2020-08" db="EMBL/GenBank/DDBJ databases">
        <title>Plant Genome Project.</title>
        <authorList>
            <person name="Zhang R.-G."/>
        </authorList>
    </citation>
    <scope>NUCLEOTIDE SEQUENCE</scope>
    <source>
        <strain evidence="7">WSP0</strain>
        <tissue evidence="7">Leaf</tissue>
    </source>
</reference>
<comment type="similarity">
    <text evidence="1">Belongs to the universal ribosomal protein uL2 family.</text>
</comment>
<dbReference type="InterPro" id="IPR002171">
    <property type="entry name" value="Ribosomal_uL2"/>
</dbReference>
<dbReference type="InterPro" id="IPR001623">
    <property type="entry name" value="DnaJ_domain"/>
</dbReference>
<dbReference type="Pfam" id="PF03947">
    <property type="entry name" value="Ribosomal_L2_C"/>
    <property type="match status" value="1"/>
</dbReference>
<sequence>MQTVLQKLQGLESTNQQCNSNTHSIARLESQIGQLTNAFSKREEGKLPSQPVSNLRGQFQVDHQQAPNHYEEQAQAVIALRSGRVIETRPIEDTPKEQDAHSSSSRQKGKDKVLGVEKTASQQEIKKAYHKLALRLHPDKNPEDEARIDFPWQKTSNFHVIFSAIRRLQMYGLCGTTLVKLVCIQGKNLKIARELDLKSLSQPHNALRRATKGYRRKVSFIFKSEALVLLIAVVFSSIYPCMLRRHFTCERSNMQIENRTEKPLLKAGNAYHKYRVKRNCWPKVRGVAMNPVEHPHGGGNHQHIGHASTVRRDAPPGQKVGLIAARRTSRLRGQAAATAVKVDKTS</sequence>
<dbReference type="SUPFAM" id="SSF46565">
    <property type="entry name" value="Chaperone J-domain"/>
    <property type="match status" value="1"/>
</dbReference>
<dbReference type="PANTHER" id="PTHR13691">
    <property type="entry name" value="RIBOSOMAL PROTEIN L2"/>
    <property type="match status" value="1"/>
</dbReference>
<organism evidence="7 8">
    <name type="scientific">Rhododendron griersonianum</name>
    <dbReference type="NCBI Taxonomy" id="479676"/>
    <lineage>
        <taxon>Eukaryota</taxon>
        <taxon>Viridiplantae</taxon>
        <taxon>Streptophyta</taxon>
        <taxon>Embryophyta</taxon>
        <taxon>Tracheophyta</taxon>
        <taxon>Spermatophyta</taxon>
        <taxon>Magnoliopsida</taxon>
        <taxon>eudicotyledons</taxon>
        <taxon>Gunneridae</taxon>
        <taxon>Pentapetalae</taxon>
        <taxon>asterids</taxon>
        <taxon>Ericales</taxon>
        <taxon>Ericaceae</taxon>
        <taxon>Ericoideae</taxon>
        <taxon>Rhodoreae</taxon>
        <taxon>Rhododendron</taxon>
    </lineage>
</organism>
<keyword evidence="5" id="KW-0812">Transmembrane</keyword>
<dbReference type="CDD" id="cd06257">
    <property type="entry name" value="DnaJ"/>
    <property type="match status" value="1"/>
</dbReference>
<evidence type="ECO:0000256" key="4">
    <source>
        <dbReference type="SAM" id="MobiDB-lite"/>
    </source>
</evidence>
<evidence type="ECO:0000256" key="5">
    <source>
        <dbReference type="SAM" id="Phobius"/>
    </source>
</evidence>
<dbReference type="InterPro" id="IPR036869">
    <property type="entry name" value="J_dom_sf"/>
</dbReference>
<dbReference type="SMART" id="SM00271">
    <property type="entry name" value="DnaJ"/>
    <property type="match status" value="1"/>
</dbReference>
<evidence type="ECO:0000256" key="3">
    <source>
        <dbReference type="ARBA" id="ARBA00023274"/>
    </source>
</evidence>
<feature type="transmembrane region" description="Helical" evidence="5">
    <location>
        <begin position="218"/>
        <end position="239"/>
    </location>
</feature>
<dbReference type="GO" id="GO:0003735">
    <property type="term" value="F:structural constituent of ribosome"/>
    <property type="evidence" value="ECO:0007669"/>
    <property type="project" value="InterPro"/>
</dbReference>
<keyword evidence="2" id="KW-0689">Ribosomal protein</keyword>
<comment type="caution">
    <text evidence="7">The sequence shown here is derived from an EMBL/GenBank/DDBJ whole genome shotgun (WGS) entry which is preliminary data.</text>
</comment>
<gene>
    <name evidence="7" type="ORF">RHGRI_004630</name>
</gene>
<dbReference type="PROSITE" id="PS00467">
    <property type="entry name" value="RIBOSOMAL_L2"/>
    <property type="match status" value="1"/>
</dbReference>
<evidence type="ECO:0000256" key="2">
    <source>
        <dbReference type="ARBA" id="ARBA00022980"/>
    </source>
</evidence>
<dbReference type="Proteomes" id="UP000823749">
    <property type="component" value="Chromosome 2"/>
</dbReference>
<evidence type="ECO:0000313" key="7">
    <source>
        <dbReference type="EMBL" id="KAG5561632.1"/>
    </source>
</evidence>
<keyword evidence="8" id="KW-1185">Reference proteome</keyword>
<dbReference type="Pfam" id="PF00226">
    <property type="entry name" value="DnaJ"/>
    <property type="match status" value="1"/>
</dbReference>
<dbReference type="SUPFAM" id="SSF50104">
    <property type="entry name" value="Translation proteins SH3-like domain"/>
    <property type="match status" value="1"/>
</dbReference>
<dbReference type="Gene3D" id="1.10.287.110">
    <property type="entry name" value="DnaJ domain"/>
    <property type="match status" value="1"/>
</dbReference>
<dbReference type="AlphaFoldDB" id="A0AAV6LA29"/>
<evidence type="ECO:0000313" key="8">
    <source>
        <dbReference type="Proteomes" id="UP000823749"/>
    </source>
</evidence>
<feature type="domain" description="J" evidence="6">
    <location>
        <begin position="109"/>
        <end position="175"/>
    </location>
</feature>
<dbReference type="InterPro" id="IPR022671">
    <property type="entry name" value="Ribosomal_uL2_CS"/>
</dbReference>
<dbReference type="PRINTS" id="PR00625">
    <property type="entry name" value="JDOMAIN"/>
</dbReference>
<name>A0AAV6LA29_9ERIC</name>
<evidence type="ECO:0000256" key="1">
    <source>
        <dbReference type="ARBA" id="ARBA00005636"/>
    </source>
</evidence>
<dbReference type="InterPro" id="IPR014726">
    <property type="entry name" value="Ribosomal_uL2_dom3"/>
</dbReference>
<feature type="compositionally biased region" description="Basic and acidic residues" evidence="4">
    <location>
        <begin position="89"/>
        <end position="100"/>
    </location>
</feature>
<dbReference type="EMBL" id="JACTNZ010000002">
    <property type="protein sequence ID" value="KAG5561632.1"/>
    <property type="molecule type" value="Genomic_DNA"/>
</dbReference>
<dbReference type="GO" id="GO:0002181">
    <property type="term" value="P:cytoplasmic translation"/>
    <property type="evidence" value="ECO:0007669"/>
    <property type="project" value="TreeGrafter"/>
</dbReference>
<dbReference type="PROSITE" id="PS50076">
    <property type="entry name" value="DNAJ_2"/>
    <property type="match status" value="1"/>
</dbReference>
<dbReference type="GO" id="GO:0003723">
    <property type="term" value="F:RNA binding"/>
    <property type="evidence" value="ECO:0007669"/>
    <property type="project" value="TreeGrafter"/>
</dbReference>
<dbReference type="InterPro" id="IPR008991">
    <property type="entry name" value="Translation_prot_SH3-like_sf"/>
</dbReference>